<name>A0ABV6WXY5_9ACTN</name>
<feature type="transmembrane region" description="Helical" evidence="2">
    <location>
        <begin position="208"/>
        <end position="230"/>
    </location>
</feature>
<feature type="compositionally biased region" description="Low complexity" evidence="1">
    <location>
        <begin position="268"/>
        <end position="279"/>
    </location>
</feature>
<dbReference type="Proteomes" id="UP001592530">
    <property type="component" value="Unassembled WGS sequence"/>
</dbReference>
<organism evidence="3 4">
    <name type="scientific">Streptacidiphilus alkalitolerans</name>
    <dbReference type="NCBI Taxonomy" id="3342712"/>
    <lineage>
        <taxon>Bacteria</taxon>
        <taxon>Bacillati</taxon>
        <taxon>Actinomycetota</taxon>
        <taxon>Actinomycetes</taxon>
        <taxon>Kitasatosporales</taxon>
        <taxon>Streptomycetaceae</taxon>
        <taxon>Streptacidiphilus</taxon>
    </lineage>
</organism>
<evidence type="ECO:0000313" key="3">
    <source>
        <dbReference type="EMBL" id="MFC1430902.1"/>
    </source>
</evidence>
<keyword evidence="2" id="KW-0472">Membrane</keyword>
<dbReference type="RefSeq" id="WP_380550891.1">
    <property type="nucleotide sequence ID" value="NZ_JBHEZY010000003.1"/>
</dbReference>
<comment type="caution">
    <text evidence="3">The sequence shown here is derived from an EMBL/GenBank/DDBJ whole genome shotgun (WGS) entry which is preliminary data.</text>
</comment>
<feature type="region of interest" description="Disordered" evidence="1">
    <location>
        <begin position="1"/>
        <end position="23"/>
    </location>
</feature>
<feature type="region of interest" description="Disordered" evidence="1">
    <location>
        <begin position="262"/>
        <end position="286"/>
    </location>
</feature>
<evidence type="ECO:0000256" key="2">
    <source>
        <dbReference type="SAM" id="Phobius"/>
    </source>
</evidence>
<evidence type="ECO:0000313" key="4">
    <source>
        <dbReference type="Proteomes" id="UP001592530"/>
    </source>
</evidence>
<gene>
    <name evidence="3" type="ORF">ACEZDB_09550</name>
</gene>
<keyword evidence="2" id="KW-1133">Transmembrane helix</keyword>
<keyword evidence="2" id="KW-0812">Transmembrane</keyword>
<dbReference type="EMBL" id="JBHEZY010000003">
    <property type="protein sequence ID" value="MFC1430902.1"/>
    <property type="molecule type" value="Genomic_DNA"/>
</dbReference>
<reference evidence="3 4" key="1">
    <citation type="submission" date="2024-09" db="EMBL/GenBank/DDBJ databases">
        <authorList>
            <person name="Lee S.D."/>
        </authorList>
    </citation>
    <scope>NUCLEOTIDE SEQUENCE [LARGE SCALE GENOMIC DNA]</scope>
    <source>
        <strain evidence="3 4">N1-3</strain>
    </source>
</reference>
<feature type="region of interest" description="Disordered" evidence="1">
    <location>
        <begin position="313"/>
        <end position="362"/>
    </location>
</feature>
<proteinExistence type="predicted"/>
<accession>A0ABV6WXY5</accession>
<protein>
    <submittedName>
        <fullName evidence="3">Uncharacterized protein</fullName>
    </submittedName>
</protein>
<evidence type="ECO:0000256" key="1">
    <source>
        <dbReference type="SAM" id="MobiDB-lite"/>
    </source>
</evidence>
<feature type="transmembrane region" description="Helical" evidence="2">
    <location>
        <begin position="27"/>
        <end position="51"/>
    </location>
</feature>
<sequence>MVSSSAAGTAEAVGTARRRPPAGRAPAWALAPAMAAALGGVLLAPLLGLALAGPATAAGATAKTPPACTTVLCTVQQAKQNTVVTEELTASKTVTDLGDLAALKRELLHHTLRVTVDHNVITGPGGSILLDLAAEDHRFVDGSSRISTLDSDQTKQLTTLHNGCDALCGALTGTGPGQSKALPAELQGNNLLKDNQAEPIPSKPGADWLLRGGLGALLLVLLAVLALVVLRSGGIRSRRYAGPQPPGDRRSAADQEQLATTAFRLPSQARAQAPAPAARRIPRPSELRRATIATDLHPQGYVDIDQCLYRAVWSDPDQPAPPPGGAVEVGRADPDDPAQDPEVLLAFPPDLTASPQRRLHAQ</sequence>